<reference evidence="4 5" key="1">
    <citation type="journal article" date="2005" name="Nucleic Acids Res.">
        <title>Genomic blueprint of Hahella chejuensis, a marine microbe producing an algicidal agent.</title>
        <authorList>
            <person name="Jeong H."/>
            <person name="Yim J.H."/>
            <person name="Lee C."/>
            <person name="Choi S.-H."/>
            <person name="Park Y.K."/>
            <person name="Yoon S.H."/>
            <person name="Hur C.-G."/>
            <person name="Kang H.-Y."/>
            <person name="Kim D."/>
            <person name="Lee H.H."/>
            <person name="Park K.H."/>
            <person name="Park S.-H."/>
            <person name="Park H.-S."/>
            <person name="Lee H.K."/>
            <person name="Oh T.K."/>
            <person name="Kim J.F."/>
        </authorList>
    </citation>
    <scope>NUCLEOTIDE SEQUENCE [LARGE SCALE GENOMIC DNA]</scope>
    <source>
        <strain evidence="4 5">KCTC 2396</strain>
    </source>
</reference>
<evidence type="ECO:0000256" key="1">
    <source>
        <dbReference type="ARBA" id="ARBA00022679"/>
    </source>
</evidence>
<name>Q2S721_HAHCH</name>
<protein>
    <submittedName>
        <fullName evidence="4">Sortase and related acyltransferase</fullName>
    </submittedName>
</protein>
<keyword evidence="5" id="KW-1185">Reference proteome</keyword>
<dbReference type="STRING" id="349521.HCH_06936"/>
<dbReference type="eggNOG" id="COG1247">
    <property type="taxonomic scope" value="Bacteria"/>
</dbReference>
<evidence type="ECO:0000256" key="2">
    <source>
        <dbReference type="ARBA" id="ARBA00023315"/>
    </source>
</evidence>
<keyword evidence="2 4" id="KW-0012">Acyltransferase</keyword>
<dbReference type="HOGENOM" id="CLU_013985_4_3_6"/>
<keyword evidence="1 4" id="KW-0808">Transferase</keyword>
<dbReference type="OrthoDB" id="5459937at2"/>
<dbReference type="EMBL" id="CP000155">
    <property type="protein sequence ID" value="ABC33553.1"/>
    <property type="molecule type" value="Genomic_DNA"/>
</dbReference>
<sequence>MLNAVFEDFQLRPAQEADLQAVVDIYNSTVASRQVTADTEKVSAASRRDWFLRHTDERPLLVAEQADHILGWISFEPYHSRPAYRHTAELSIYLAPEQRGKGLGARLLGHAIALAPRLGVTALVGVIFSHNAPSLALFRKHGFQCWGELPNVAEMDNALYSVTIMGLSLPR</sequence>
<evidence type="ECO:0000259" key="3">
    <source>
        <dbReference type="PROSITE" id="PS51186"/>
    </source>
</evidence>
<dbReference type="InterPro" id="IPR000182">
    <property type="entry name" value="GNAT_dom"/>
</dbReference>
<evidence type="ECO:0000313" key="5">
    <source>
        <dbReference type="Proteomes" id="UP000000238"/>
    </source>
</evidence>
<dbReference type="GO" id="GO:0016747">
    <property type="term" value="F:acyltransferase activity, transferring groups other than amino-acyl groups"/>
    <property type="evidence" value="ECO:0007669"/>
    <property type="project" value="InterPro"/>
</dbReference>
<proteinExistence type="predicted"/>
<dbReference type="PANTHER" id="PTHR43072">
    <property type="entry name" value="N-ACETYLTRANSFERASE"/>
    <property type="match status" value="1"/>
</dbReference>
<dbReference type="SUPFAM" id="SSF55729">
    <property type="entry name" value="Acyl-CoA N-acyltransferases (Nat)"/>
    <property type="match status" value="1"/>
</dbReference>
<evidence type="ECO:0000313" key="4">
    <source>
        <dbReference type="EMBL" id="ABC33553.1"/>
    </source>
</evidence>
<dbReference type="KEGG" id="hch:HCH_06936"/>
<dbReference type="CDD" id="cd04301">
    <property type="entry name" value="NAT_SF"/>
    <property type="match status" value="1"/>
</dbReference>
<dbReference type="PANTHER" id="PTHR43072:SF23">
    <property type="entry name" value="UPF0039 PROTEIN C11D3.02C"/>
    <property type="match status" value="1"/>
</dbReference>
<gene>
    <name evidence="4" type="ordered locus">HCH_06936</name>
</gene>
<organism evidence="4 5">
    <name type="scientific">Hahella chejuensis (strain KCTC 2396)</name>
    <dbReference type="NCBI Taxonomy" id="349521"/>
    <lineage>
        <taxon>Bacteria</taxon>
        <taxon>Pseudomonadati</taxon>
        <taxon>Pseudomonadota</taxon>
        <taxon>Gammaproteobacteria</taxon>
        <taxon>Oceanospirillales</taxon>
        <taxon>Hahellaceae</taxon>
        <taxon>Hahella</taxon>
    </lineage>
</organism>
<dbReference type="InterPro" id="IPR016181">
    <property type="entry name" value="Acyl_CoA_acyltransferase"/>
</dbReference>
<dbReference type="PROSITE" id="PS51186">
    <property type="entry name" value="GNAT"/>
    <property type="match status" value="1"/>
</dbReference>
<dbReference type="Pfam" id="PF00583">
    <property type="entry name" value="Acetyltransf_1"/>
    <property type="match status" value="1"/>
</dbReference>
<dbReference type="Proteomes" id="UP000000238">
    <property type="component" value="Chromosome"/>
</dbReference>
<dbReference type="AlphaFoldDB" id="Q2S721"/>
<feature type="domain" description="N-acetyltransferase" evidence="3">
    <location>
        <begin position="9"/>
        <end position="170"/>
    </location>
</feature>
<dbReference type="Gene3D" id="3.40.630.30">
    <property type="match status" value="1"/>
</dbReference>
<accession>Q2S721</accession>
<dbReference type="RefSeq" id="WP_011400603.1">
    <property type="nucleotide sequence ID" value="NC_007645.1"/>
</dbReference>